<organism evidence="2 3">
    <name type="scientific">Duganella sacchari</name>
    <dbReference type="NCBI Taxonomy" id="551987"/>
    <lineage>
        <taxon>Bacteria</taxon>
        <taxon>Pseudomonadati</taxon>
        <taxon>Pseudomonadota</taxon>
        <taxon>Betaproteobacteria</taxon>
        <taxon>Burkholderiales</taxon>
        <taxon>Oxalobacteraceae</taxon>
        <taxon>Telluria group</taxon>
        <taxon>Duganella</taxon>
    </lineage>
</organism>
<feature type="chain" id="PRO_5013360066" evidence="1">
    <location>
        <begin position="26"/>
        <end position="145"/>
    </location>
</feature>
<keyword evidence="1" id="KW-0732">Signal</keyword>
<sequence>MNIAKSAAFTVVFLFGMLVCEFAWADPAADYAKLPLCQLNAEGTGLAVEPCRTAPAKSPMPRRPVPQIVQRMPDLKRAPPVAMPAAPPSTSIQSLLDRPHAPVPVTGCDAAGCIGANGVRYNNAGGGVVAPSGKVCNRSGAMIQC</sequence>
<feature type="signal peptide" evidence="1">
    <location>
        <begin position="1"/>
        <end position="25"/>
    </location>
</feature>
<dbReference type="Proteomes" id="UP000184339">
    <property type="component" value="Unassembled WGS sequence"/>
</dbReference>
<proteinExistence type="predicted"/>
<evidence type="ECO:0000313" key="2">
    <source>
        <dbReference type="EMBL" id="SHN38163.1"/>
    </source>
</evidence>
<name>A0A1M7R0V4_9BURK</name>
<evidence type="ECO:0000256" key="1">
    <source>
        <dbReference type="SAM" id="SignalP"/>
    </source>
</evidence>
<evidence type="ECO:0000313" key="3">
    <source>
        <dbReference type="Proteomes" id="UP000184339"/>
    </source>
</evidence>
<reference evidence="3" key="1">
    <citation type="submission" date="2016-11" db="EMBL/GenBank/DDBJ databases">
        <authorList>
            <person name="Varghese N."/>
            <person name="Submissions S."/>
        </authorList>
    </citation>
    <scope>NUCLEOTIDE SEQUENCE [LARGE SCALE GENOMIC DNA]</scope>
    <source>
        <strain evidence="3">Sac-22</strain>
    </source>
</reference>
<dbReference type="OrthoDB" id="8756280at2"/>
<dbReference type="RefSeq" id="WP_072787145.1">
    <property type="nucleotide sequence ID" value="NZ_FRCX01000009.1"/>
</dbReference>
<keyword evidence="3" id="KW-1185">Reference proteome</keyword>
<accession>A0A1M7R0V4</accession>
<dbReference type="AlphaFoldDB" id="A0A1M7R0V4"/>
<gene>
    <name evidence="2" type="ORF">SAMN05192549_10967</name>
</gene>
<dbReference type="STRING" id="551987.SAMN05192549_10967"/>
<dbReference type="EMBL" id="FRCX01000009">
    <property type="protein sequence ID" value="SHN38163.1"/>
    <property type="molecule type" value="Genomic_DNA"/>
</dbReference>
<protein>
    <submittedName>
        <fullName evidence="2">Uncharacterized protein</fullName>
    </submittedName>
</protein>